<name>A0A517QYI7_9PLAN</name>
<proteinExistence type="predicted"/>
<organism evidence="1 2">
    <name type="scientific">Stratiformator vulcanicus</name>
    <dbReference type="NCBI Taxonomy" id="2527980"/>
    <lineage>
        <taxon>Bacteria</taxon>
        <taxon>Pseudomonadati</taxon>
        <taxon>Planctomycetota</taxon>
        <taxon>Planctomycetia</taxon>
        <taxon>Planctomycetales</taxon>
        <taxon>Planctomycetaceae</taxon>
        <taxon>Stratiformator</taxon>
    </lineage>
</organism>
<accession>A0A517QYI7</accession>
<reference evidence="1 2" key="1">
    <citation type="submission" date="2019-02" db="EMBL/GenBank/DDBJ databases">
        <title>Deep-cultivation of Planctomycetes and their phenomic and genomic characterization uncovers novel biology.</title>
        <authorList>
            <person name="Wiegand S."/>
            <person name="Jogler M."/>
            <person name="Boedeker C."/>
            <person name="Pinto D."/>
            <person name="Vollmers J."/>
            <person name="Rivas-Marin E."/>
            <person name="Kohn T."/>
            <person name="Peeters S.H."/>
            <person name="Heuer A."/>
            <person name="Rast P."/>
            <person name="Oberbeckmann S."/>
            <person name="Bunk B."/>
            <person name="Jeske O."/>
            <person name="Meyerdierks A."/>
            <person name="Storesund J.E."/>
            <person name="Kallscheuer N."/>
            <person name="Luecker S."/>
            <person name="Lage O.M."/>
            <person name="Pohl T."/>
            <person name="Merkel B.J."/>
            <person name="Hornburger P."/>
            <person name="Mueller R.-W."/>
            <person name="Bruemmer F."/>
            <person name="Labrenz M."/>
            <person name="Spormann A.M."/>
            <person name="Op den Camp H."/>
            <person name="Overmann J."/>
            <person name="Amann R."/>
            <person name="Jetten M.S.M."/>
            <person name="Mascher T."/>
            <person name="Medema M.H."/>
            <person name="Devos D.P."/>
            <person name="Kaster A.-K."/>
            <person name="Ovreas L."/>
            <person name="Rohde M."/>
            <person name="Galperin M.Y."/>
            <person name="Jogler C."/>
        </authorList>
    </citation>
    <scope>NUCLEOTIDE SEQUENCE [LARGE SCALE GENOMIC DNA]</scope>
    <source>
        <strain evidence="1 2">Pan189</strain>
    </source>
</reference>
<dbReference type="RefSeq" id="WP_145362900.1">
    <property type="nucleotide sequence ID" value="NZ_CP036268.1"/>
</dbReference>
<dbReference type="KEGG" id="svp:Pan189_10800"/>
<gene>
    <name evidence="1" type="ORF">Pan189_10800</name>
</gene>
<protein>
    <submittedName>
        <fullName evidence="1">Uncharacterized protein</fullName>
    </submittedName>
</protein>
<sequence>MSSRQPNGKGRGLLAAVLAALAVAVAIKFLAPKNDTSAIVPTAPVTVSNATRLPVVLPTTVAADDAQKEVPQSATAGHEVASAPAEPKIDRRNVPVDYFKRSAGPLPEPTAPPVTPLVPLTPEQIAEAERQIEDYLRQKLKTRRLPEVAIPLGQVANAWNADDEFGRAKNRRERYFLIARHLSVVTQLLAQDEIEVRRSGLKLASRVLSKAAFDLKDGKLAAAIADAFIVPHLDAAHPMIDQYDSRYHMLRMAVVGYGAGDQPEKMEGAIGEILKLLAGRNAADAWRLTLAKSLRKQGKETQAIAVLADIHDPSIVPAKEQLLASIQDTD</sequence>
<dbReference type="Proteomes" id="UP000317318">
    <property type="component" value="Chromosome"/>
</dbReference>
<keyword evidence="2" id="KW-1185">Reference proteome</keyword>
<dbReference type="EMBL" id="CP036268">
    <property type="protein sequence ID" value="QDT36717.1"/>
    <property type="molecule type" value="Genomic_DNA"/>
</dbReference>
<evidence type="ECO:0000313" key="1">
    <source>
        <dbReference type="EMBL" id="QDT36717.1"/>
    </source>
</evidence>
<evidence type="ECO:0000313" key="2">
    <source>
        <dbReference type="Proteomes" id="UP000317318"/>
    </source>
</evidence>
<dbReference type="AlphaFoldDB" id="A0A517QYI7"/>